<feature type="region of interest" description="Disordered" evidence="1">
    <location>
        <begin position="260"/>
        <end position="281"/>
    </location>
</feature>
<dbReference type="OrthoDB" id="10371173at2759"/>
<dbReference type="AlphaFoldDB" id="D2UZ53"/>
<evidence type="ECO:0000256" key="1">
    <source>
        <dbReference type="SAM" id="MobiDB-lite"/>
    </source>
</evidence>
<evidence type="ECO:0000313" key="3">
    <source>
        <dbReference type="EMBL" id="EFC50093.1"/>
    </source>
</evidence>
<protein>
    <submittedName>
        <fullName evidence="3">Predicted protein</fullName>
    </submittedName>
</protein>
<dbReference type="InParanoid" id="D2UZ53"/>
<reference evidence="3 4" key="1">
    <citation type="journal article" date="2010" name="Cell">
        <title>The genome of Naegleria gruberi illuminates early eukaryotic versatility.</title>
        <authorList>
            <person name="Fritz-Laylin L.K."/>
            <person name="Prochnik S.E."/>
            <person name="Ginger M.L."/>
            <person name="Dacks J.B."/>
            <person name="Carpenter M.L."/>
            <person name="Field M.C."/>
            <person name="Kuo A."/>
            <person name="Paredez A."/>
            <person name="Chapman J."/>
            <person name="Pham J."/>
            <person name="Shu S."/>
            <person name="Neupane R."/>
            <person name="Cipriano M."/>
            <person name="Mancuso J."/>
            <person name="Tu H."/>
            <person name="Salamov A."/>
            <person name="Lindquist E."/>
            <person name="Shapiro H."/>
            <person name="Lucas S."/>
            <person name="Grigoriev I.V."/>
            <person name="Cande W.Z."/>
            <person name="Fulton C."/>
            <person name="Rokhsar D.S."/>
            <person name="Dawson S.C."/>
        </authorList>
    </citation>
    <scope>NUCLEOTIDE SEQUENCE [LARGE SCALE GENOMIC DNA]</scope>
    <source>
        <strain evidence="3 4">NEG-M</strain>
    </source>
</reference>
<feature type="transmembrane region" description="Helical" evidence="2">
    <location>
        <begin position="302"/>
        <end position="322"/>
    </location>
</feature>
<dbReference type="KEGG" id="ngr:NAEGRDRAFT_61815"/>
<name>D2UZ53_NAEGR</name>
<keyword evidence="2" id="KW-0472">Membrane</keyword>
<dbReference type="VEuPathDB" id="AmoebaDB:NAEGRDRAFT_61815"/>
<evidence type="ECO:0000313" key="4">
    <source>
        <dbReference type="Proteomes" id="UP000006671"/>
    </source>
</evidence>
<feature type="transmembrane region" description="Helical" evidence="2">
    <location>
        <begin position="209"/>
        <end position="238"/>
    </location>
</feature>
<keyword evidence="4" id="KW-1185">Reference proteome</keyword>
<feature type="transmembrane region" description="Helical" evidence="2">
    <location>
        <begin position="124"/>
        <end position="147"/>
    </location>
</feature>
<organism evidence="4">
    <name type="scientific">Naegleria gruberi</name>
    <name type="common">Amoeba</name>
    <dbReference type="NCBI Taxonomy" id="5762"/>
    <lineage>
        <taxon>Eukaryota</taxon>
        <taxon>Discoba</taxon>
        <taxon>Heterolobosea</taxon>
        <taxon>Tetramitia</taxon>
        <taxon>Eutetramitia</taxon>
        <taxon>Vahlkampfiidae</taxon>
        <taxon>Naegleria</taxon>
    </lineage>
</organism>
<accession>D2UZ53</accession>
<feature type="transmembrane region" description="Helical" evidence="2">
    <location>
        <begin position="334"/>
        <end position="358"/>
    </location>
</feature>
<feature type="transmembrane region" description="Helical" evidence="2">
    <location>
        <begin position="75"/>
        <end position="96"/>
    </location>
</feature>
<keyword evidence="2" id="KW-0812">Transmembrane</keyword>
<dbReference type="OMA" id="ICVFLEM"/>
<dbReference type="Proteomes" id="UP000006671">
    <property type="component" value="Unassembled WGS sequence"/>
</dbReference>
<dbReference type="RefSeq" id="XP_002682837.1">
    <property type="nucleotide sequence ID" value="XM_002682791.1"/>
</dbReference>
<feature type="transmembrane region" description="Helical" evidence="2">
    <location>
        <begin position="168"/>
        <end position="197"/>
    </location>
</feature>
<sequence>MSTLNIQSLFSSSAIINDNGYTNVTLDQFRPIWSSSLVLSNTILFLFLFTIYMFILIGFIYKVTRKLKLKRNQKILFIMTGIYVTVQIMSLLIRVVNESLQLTVRTRAENGGLIEWELFVTMQVFAGLNTFSMLSNFLTLFSIVIFVQNMFWSTATLMRAISKQTSKIIRMIMTIVGTVFVIVAVVIILLIGIIAGIRRFDYIPKEYVAAIQVTSFVVGGIVLLFVGGMLIASGIIVIRTIQKTSKNVVTANVSNNTNSESFAQKSESNIESQTSHSSNNTRQSFDKVSFEKRVQSPFKITFGLLIGLLMCISLQLIAIAIASGATELANYSVIWQFLNCTGVLTFGILILFLFFPLFRDMEIAMQEIEKRKEALSQKKLRSNHLHVPSTTRNHLSDLSGSGDNFLSLPSSSGGDMSPTSPSAISFSSEVMAISDDSKLYQ</sequence>
<dbReference type="EMBL" id="GG738846">
    <property type="protein sequence ID" value="EFC50093.1"/>
    <property type="molecule type" value="Genomic_DNA"/>
</dbReference>
<evidence type="ECO:0000256" key="2">
    <source>
        <dbReference type="SAM" id="Phobius"/>
    </source>
</evidence>
<keyword evidence="2" id="KW-1133">Transmembrane helix</keyword>
<dbReference type="GeneID" id="8863224"/>
<gene>
    <name evidence="3" type="ORF">NAEGRDRAFT_61815</name>
</gene>
<proteinExistence type="predicted"/>
<feature type="transmembrane region" description="Helical" evidence="2">
    <location>
        <begin position="43"/>
        <end position="63"/>
    </location>
</feature>